<dbReference type="EMBL" id="DS113383">
    <property type="protein sequence ID" value="EAY08227.1"/>
    <property type="molecule type" value="Genomic_DNA"/>
</dbReference>
<evidence type="ECO:0000256" key="1">
    <source>
        <dbReference type="ARBA" id="ARBA00004123"/>
    </source>
</evidence>
<dbReference type="InParanoid" id="A2EGN2"/>
<evidence type="ECO:0000256" key="2">
    <source>
        <dbReference type="ARBA" id="ARBA00023117"/>
    </source>
</evidence>
<dbReference type="PANTHER" id="PTHR45750">
    <property type="entry name" value="GH11602P"/>
    <property type="match status" value="1"/>
</dbReference>
<dbReference type="RefSeq" id="XP_001320450.1">
    <property type="nucleotide sequence ID" value="XM_001320415.1"/>
</dbReference>
<gene>
    <name evidence="6" type="ORF">TVAG_308330</name>
</gene>
<comment type="subcellular location">
    <subcellularLocation>
        <location evidence="1">Nucleus</location>
    </subcellularLocation>
</comment>
<evidence type="ECO:0000259" key="5">
    <source>
        <dbReference type="PROSITE" id="PS51186"/>
    </source>
</evidence>
<proteinExistence type="predicted"/>
<dbReference type="GO" id="GO:0000123">
    <property type="term" value="C:histone acetyltransferase complex"/>
    <property type="evidence" value="ECO:0000318"/>
    <property type="project" value="GO_Central"/>
</dbReference>
<protein>
    <submittedName>
        <fullName evidence="6">Acetyltransferase, GNAT family protein</fullName>
    </submittedName>
</protein>
<keyword evidence="3" id="KW-0539">Nucleus</keyword>
<evidence type="ECO:0000256" key="3">
    <source>
        <dbReference type="ARBA" id="ARBA00023242"/>
    </source>
</evidence>
<dbReference type="VEuPathDB" id="TrichDB:TVAG_308330"/>
<dbReference type="Proteomes" id="UP000001542">
    <property type="component" value="Unassembled WGS sequence"/>
</dbReference>
<dbReference type="PANTHER" id="PTHR45750:SF3">
    <property type="entry name" value="HISTONE ACETYLTRANSFERASE"/>
    <property type="match status" value="1"/>
</dbReference>
<dbReference type="GO" id="GO:0005634">
    <property type="term" value="C:nucleus"/>
    <property type="evidence" value="ECO:0007669"/>
    <property type="project" value="UniProtKB-SubCell"/>
</dbReference>
<dbReference type="Gene3D" id="3.40.630.30">
    <property type="match status" value="1"/>
</dbReference>
<evidence type="ECO:0000256" key="4">
    <source>
        <dbReference type="SAM" id="MobiDB-lite"/>
    </source>
</evidence>
<evidence type="ECO:0000313" key="6">
    <source>
        <dbReference type="EMBL" id="EAY08227.1"/>
    </source>
</evidence>
<dbReference type="InterPro" id="IPR016181">
    <property type="entry name" value="Acyl_CoA_acyltransferase"/>
</dbReference>
<dbReference type="GO" id="GO:0006338">
    <property type="term" value="P:chromatin remodeling"/>
    <property type="evidence" value="ECO:0000318"/>
    <property type="project" value="GO_Central"/>
</dbReference>
<dbReference type="GO" id="GO:0045944">
    <property type="term" value="P:positive regulation of transcription by RNA polymerase II"/>
    <property type="evidence" value="ECO:0000318"/>
    <property type="project" value="GO_Central"/>
</dbReference>
<dbReference type="OrthoDB" id="1937912at2759"/>
<dbReference type="GO" id="GO:0010484">
    <property type="term" value="F:histone H3 acetyltransferase activity"/>
    <property type="evidence" value="ECO:0000318"/>
    <property type="project" value="GO_Central"/>
</dbReference>
<organism evidence="6 7">
    <name type="scientific">Trichomonas vaginalis (strain ATCC PRA-98 / G3)</name>
    <dbReference type="NCBI Taxonomy" id="412133"/>
    <lineage>
        <taxon>Eukaryota</taxon>
        <taxon>Metamonada</taxon>
        <taxon>Parabasalia</taxon>
        <taxon>Trichomonadida</taxon>
        <taxon>Trichomonadidae</taxon>
        <taxon>Trichomonas</taxon>
    </lineage>
</organism>
<dbReference type="SUPFAM" id="SSF47370">
    <property type="entry name" value="Bromodomain"/>
    <property type="match status" value="1"/>
</dbReference>
<feature type="domain" description="N-acetyltransferase" evidence="5">
    <location>
        <begin position="62"/>
        <end position="213"/>
    </location>
</feature>
<dbReference type="InterPro" id="IPR000182">
    <property type="entry name" value="GNAT_dom"/>
</dbReference>
<dbReference type="InterPro" id="IPR036427">
    <property type="entry name" value="Bromodomain-like_sf"/>
</dbReference>
<dbReference type="PROSITE" id="PS51186">
    <property type="entry name" value="GNAT"/>
    <property type="match status" value="1"/>
</dbReference>
<reference evidence="6" key="2">
    <citation type="journal article" date="2007" name="Science">
        <title>Draft genome sequence of the sexually transmitted pathogen Trichomonas vaginalis.</title>
        <authorList>
            <person name="Carlton J.M."/>
            <person name="Hirt R.P."/>
            <person name="Silva J.C."/>
            <person name="Delcher A.L."/>
            <person name="Schatz M."/>
            <person name="Zhao Q."/>
            <person name="Wortman J.R."/>
            <person name="Bidwell S.L."/>
            <person name="Alsmark U.C.M."/>
            <person name="Besteiro S."/>
            <person name="Sicheritz-Ponten T."/>
            <person name="Noel C.J."/>
            <person name="Dacks J.B."/>
            <person name="Foster P.G."/>
            <person name="Simillion C."/>
            <person name="Van de Peer Y."/>
            <person name="Miranda-Saavedra D."/>
            <person name="Barton G.J."/>
            <person name="Westrop G.D."/>
            <person name="Mueller S."/>
            <person name="Dessi D."/>
            <person name="Fiori P.L."/>
            <person name="Ren Q."/>
            <person name="Paulsen I."/>
            <person name="Zhang H."/>
            <person name="Bastida-Corcuera F.D."/>
            <person name="Simoes-Barbosa A."/>
            <person name="Brown M.T."/>
            <person name="Hayes R.D."/>
            <person name="Mukherjee M."/>
            <person name="Okumura C.Y."/>
            <person name="Schneider R."/>
            <person name="Smith A.J."/>
            <person name="Vanacova S."/>
            <person name="Villalvazo M."/>
            <person name="Haas B.J."/>
            <person name="Pertea M."/>
            <person name="Feldblyum T.V."/>
            <person name="Utterback T.R."/>
            <person name="Shu C.L."/>
            <person name="Osoegawa K."/>
            <person name="de Jong P.J."/>
            <person name="Hrdy I."/>
            <person name="Horvathova L."/>
            <person name="Zubacova Z."/>
            <person name="Dolezal P."/>
            <person name="Malik S.B."/>
            <person name="Logsdon J.M. Jr."/>
            <person name="Henze K."/>
            <person name="Gupta A."/>
            <person name="Wang C.C."/>
            <person name="Dunne R.L."/>
            <person name="Upcroft J.A."/>
            <person name="Upcroft P."/>
            <person name="White O."/>
            <person name="Salzberg S.L."/>
            <person name="Tang P."/>
            <person name="Chiu C.-H."/>
            <person name="Lee Y.-S."/>
            <person name="Embley T.M."/>
            <person name="Coombs G.H."/>
            <person name="Mottram J.C."/>
            <person name="Tachezy J."/>
            <person name="Fraser-Liggett C.M."/>
            <person name="Johnson P.J."/>
        </authorList>
    </citation>
    <scope>NUCLEOTIDE SEQUENCE [LARGE SCALE GENOMIC DNA]</scope>
    <source>
        <strain evidence="6">G3</strain>
    </source>
</reference>
<dbReference type="InterPro" id="IPR037800">
    <property type="entry name" value="GCN5"/>
</dbReference>
<dbReference type="Gene3D" id="1.20.920.10">
    <property type="entry name" value="Bromodomain-like"/>
    <property type="match status" value="1"/>
</dbReference>
<dbReference type="VEuPathDB" id="TrichDB:TVAGG3_0539520"/>
<dbReference type="SMR" id="A2EGN2"/>
<keyword evidence="7" id="KW-1185">Reference proteome</keyword>
<dbReference type="AlphaFoldDB" id="A2EGN2"/>
<feature type="region of interest" description="Disordered" evidence="4">
    <location>
        <begin position="1"/>
        <end position="20"/>
    </location>
</feature>
<sequence length="359" mass="41427">MKKLFSPPKPSMGKSSSFKNPWIEEDTNSKIIGYKKLNVSDIITNFETDSKASKMEELKDELQFRIIRNDNCSQSLMWLLEARNIFMCQLSNMSQDYISELVFNRYHKTLIIIYQGVVVGGICFREFEKFAEIAFCAVGNKFHINGFGSYMMALFKTYLQTVGILNIFTYGDDTALVFFHRHGFSKHTGLQSSEWKGYLKDYVNATLLTCKINPQIDYTMIHAALDAMLNTIEKELGMSKINRVTEFPFTRIEGFMVDQRPNRVVEDKNMSAAFAALLNYSKADLFWKVPQQELGSEYSLSKVYKNLIKNTYHSYEEFSNDVIKVFQSVIDNSPDTNTFTKAAKKVIEKAQEILQKYKP</sequence>
<dbReference type="eggNOG" id="KOG1472">
    <property type="taxonomic scope" value="Eukaryota"/>
</dbReference>
<keyword evidence="2" id="KW-0103">Bromodomain</keyword>
<dbReference type="KEGG" id="tva:4766125"/>
<dbReference type="Pfam" id="PF00583">
    <property type="entry name" value="Acetyltransf_1"/>
    <property type="match status" value="1"/>
</dbReference>
<dbReference type="SUPFAM" id="SSF55729">
    <property type="entry name" value="Acyl-CoA N-acyltransferases (Nat)"/>
    <property type="match status" value="1"/>
</dbReference>
<name>A2EGN2_TRIV3</name>
<accession>A2EGN2</accession>
<reference evidence="6" key="1">
    <citation type="submission" date="2006-10" db="EMBL/GenBank/DDBJ databases">
        <authorList>
            <person name="Amadeo P."/>
            <person name="Zhao Q."/>
            <person name="Wortman J."/>
            <person name="Fraser-Liggett C."/>
            <person name="Carlton J."/>
        </authorList>
    </citation>
    <scope>NUCLEOTIDE SEQUENCE</scope>
    <source>
        <strain evidence="6">G3</strain>
    </source>
</reference>
<evidence type="ECO:0000313" key="7">
    <source>
        <dbReference type="Proteomes" id="UP000001542"/>
    </source>
</evidence>
<dbReference type="STRING" id="5722.A2EGN2"/>